<organism evidence="1 2">
    <name type="scientific">Pseudomonas monteilii</name>
    <dbReference type="NCBI Taxonomy" id="76759"/>
    <lineage>
        <taxon>Bacteria</taxon>
        <taxon>Pseudomonadati</taxon>
        <taxon>Pseudomonadota</taxon>
        <taxon>Gammaproteobacteria</taxon>
        <taxon>Pseudomonadales</taxon>
        <taxon>Pseudomonadaceae</taxon>
        <taxon>Pseudomonas</taxon>
    </lineage>
</organism>
<comment type="caution">
    <text evidence="1">The sequence shown here is derived from an EMBL/GenBank/DDBJ whole genome shotgun (WGS) entry which is preliminary data.</text>
</comment>
<dbReference type="AlphaFoldDB" id="A0AAP7KIH0"/>
<gene>
    <name evidence="1" type="ORF">AYJ70_18300</name>
</gene>
<evidence type="ECO:0000313" key="2">
    <source>
        <dbReference type="Proteomes" id="UP000077242"/>
    </source>
</evidence>
<proteinExistence type="predicted"/>
<evidence type="ECO:0000313" key="1">
    <source>
        <dbReference type="EMBL" id="OAH57056.1"/>
    </source>
</evidence>
<name>A0AAP7KIH0_9PSED</name>
<dbReference type="EMBL" id="LSTU01000003">
    <property type="protein sequence ID" value="OAH57056.1"/>
    <property type="molecule type" value="Genomic_DNA"/>
</dbReference>
<dbReference type="Proteomes" id="UP000077242">
    <property type="component" value="Unassembled WGS sequence"/>
</dbReference>
<reference evidence="2" key="1">
    <citation type="submission" date="2016-02" db="EMBL/GenBank/DDBJ databases">
        <title>Dietzia cinnamea strain CD11_5 genome sequencing and assembly.</title>
        <authorList>
            <person name="Kaur G."/>
            <person name="Nair G.R."/>
            <person name="Mayilraj S."/>
        </authorList>
    </citation>
    <scope>NUCLEOTIDE SEQUENCE [LARGE SCALE GENOMIC DNA]</scope>
    <source>
        <strain evidence="2">CD10_2</strain>
    </source>
</reference>
<accession>A0AAP7KIH0</accession>
<protein>
    <submittedName>
        <fullName evidence="1">Uncharacterized protein</fullName>
    </submittedName>
</protein>
<sequence length="189" mass="21621">MSQQACGRDAFVDHLRRHRCLDKRFTLAAGPFSTYVLLDREHARRVIQLLADVFADALKLAAAHALGVLWFVTDHGSWKLRRQWRTLGLLTRSRRCGRRIDRLQLGFDGRDISMQEVVEQAALVRAQLFAALGELVPFEQCDFVGELFVDRFDSLDLLAHRIDLRQQLRSECTQLIGGHLIEIGRRSVG</sequence>